<dbReference type="AlphaFoldDB" id="A0A429GA81"/>
<dbReference type="Pfam" id="PF00180">
    <property type="entry name" value="Iso_dh"/>
    <property type="match status" value="1"/>
</dbReference>
<dbReference type="GO" id="GO:0006099">
    <property type="term" value="P:tricarboxylic acid cycle"/>
    <property type="evidence" value="ECO:0007669"/>
    <property type="project" value="TreeGrafter"/>
</dbReference>
<evidence type="ECO:0000259" key="3">
    <source>
        <dbReference type="SMART" id="SM01329"/>
    </source>
</evidence>
<dbReference type="RefSeq" id="WP_125740576.1">
    <property type="nucleotide sequence ID" value="NZ_RCOR01000006.1"/>
</dbReference>
<dbReference type="SUPFAM" id="SSF53659">
    <property type="entry name" value="Isocitrate/Isopropylmalate dehydrogenase-like"/>
    <property type="match status" value="1"/>
</dbReference>
<evidence type="ECO:0000313" key="4">
    <source>
        <dbReference type="EMBL" id="RSN70652.1"/>
    </source>
</evidence>
<evidence type="ECO:0000256" key="1">
    <source>
        <dbReference type="ARBA" id="ARBA00007769"/>
    </source>
</evidence>
<name>A0A429GA81_9CREN</name>
<dbReference type="PANTHER" id="PTHR11835">
    <property type="entry name" value="DECARBOXYLATING DEHYDROGENASES-ISOCITRATE, ISOPROPYLMALATE, TARTRATE"/>
    <property type="match status" value="1"/>
</dbReference>
<dbReference type="SMART" id="SM01329">
    <property type="entry name" value="Iso_dh"/>
    <property type="match status" value="1"/>
</dbReference>
<organism evidence="4 5">
    <name type="scientific">Candidatus Korarchaeum cryptofilum</name>
    <dbReference type="NCBI Taxonomy" id="498846"/>
    <lineage>
        <taxon>Archaea</taxon>
        <taxon>Thermoproteota</taxon>
        <taxon>Candidatus Korarchaeia</taxon>
        <taxon>Candidatus Korarchaeales</taxon>
        <taxon>Candidatus Korarchaeaceae</taxon>
        <taxon>Candidatus Korarchaeum</taxon>
    </lineage>
</organism>
<dbReference type="InterPro" id="IPR024084">
    <property type="entry name" value="IsoPropMal-DH-like_dom"/>
</dbReference>
<dbReference type="PANTHER" id="PTHR11835:SF34">
    <property type="entry name" value="ISOCITRATE DEHYDROGENASE [NAD] SUBUNIT ALPHA, MITOCHONDRIAL"/>
    <property type="match status" value="1"/>
</dbReference>
<protein>
    <submittedName>
        <fullName evidence="4">Isocitrate/isopropylmalate dehydrogenase family protein</fullName>
    </submittedName>
</protein>
<evidence type="ECO:0000313" key="5">
    <source>
        <dbReference type="Proteomes" id="UP000278149"/>
    </source>
</evidence>
<sequence length="331" mass="36892">MRIAVIKGDGVGPEIMGATLSLLERYIEADFIEIKAGKSYFIEEGKPIEDNAIEKIRGCDSLLKGPVATPTKGPSYPSVNTLLRREFKLYANVRPFRSYEGISIRRIDTILVRENLECLYYGWEVEDEDRAIAMRVITKRGAERISEFAFNLAKREGRGRVTAIHKRNILKRTDGLFLDAFYRVASKFDLRADDEIVDAAGYKLVKLDNAFDVMLTPNLYGDILSDVAAGVVGSIGLCGSAQIGEDFAAFEPIHGTGEDIAGKGIANPIGMIIAASMMLDWLWERGRSPKRGEKIREAVDSVIRDRILTPDLGGDFRTEQVVEKIVDRLRD</sequence>
<dbReference type="PROSITE" id="PS00470">
    <property type="entry name" value="IDH_IMDH"/>
    <property type="match status" value="1"/>
</dbReference>
<reference evidence="4 5" key="1">
    <citation type="submission" date="2018-10" db="EMBL/GenBank/DDBJ databases">
        <title>Co-occurring genomic capacity for anaerobic methane metabolism and dissimilatory sulfite reduction discovered in the Korarchaeota.</title>
        <authorList>
            <person name="Mckay L.J."/>
            <person name="Dlakic M."/>
            <person name="Fields M.W."/>
            <person name="Delmont T.O."/>
            <person name="Eren A.M."/>
            <person name="Jay Z.J."/>
            <person name="Klingelsmith K.B."/>
            <person name="Rusch D.B."/>
            <person name="Inskeep W.P."/>
        </authorList>
    </citation>
    <scope>NUCLEOTIDE SEQUENCE [LARGE SCALE GENOMIC DNA]</scope>
    <source>
        <strain evidence="4 5">WS</strain>
    </source>
</reference>
<dbReference type="Gene3D" id="3.40.718.10">
    <property type="entry name" value="Isopropylmalate Dehydrogenase"/>
    <property type="match status" value="1"/>
</dbReference>
<accession>A0A429GA81</accession>
<dbReference type="GO" id="GO:0004449">
    <property type="term" value="F:isocitrate dehydrogenase (NAD+) activity"/>
    <property type="evidence" value="ECO:0007669"/>
    <property type="project" value="TreeGrafter"/>
</dbReference>
<dbReference type="InterPro" id="IPR019818">
    <property type="entry name" value="IsoCit/isopropylmalate_DH_CS"/>
</dbReference>
<keyword evidence="2" id="KW-0560">Oxidoreductase</keyword>
<comment type="similarity">
    <text evidence="1">Belongs to the isocitrate and isopropylmalate dehydrogenases family.</text>
</comment>
<dbReference type="EMBL" id="RCOR01000006">
    <property type="protein sequence ID" value="RSN70652.1"/>
    <property type="molecule type" value="Genomic_DNA"/>
</dbReference>
<dbReference type="Proteomes" id="UP000278149">
    <property type="component" value="Unassembled WGS sequence"/>
</dbReference>
<evidence type="ECO:0000256" key="2">
    <source>
        <dbReference type="ARBA" id="ARBA00023002"/>
    </source>
</evidence>
<dbReference type="GO" id="GO:0051287">
    <property type="term" value="F:NAD binding"/>
    <property type="evidence" value="ECO:0007669"/>
    <property type="project" value="InterPro"/>
</dbReference>
<feature type="domain" description="Isopropylmalate dehydrogenase-like" evidence="3">
    <location>
        <begin position="2"/>
        <end position="325"/>
    </location>
</feature>
<dbReference type="GO" id="GO:0000287">
    <property type="term" value="F:magnesium ion binding"/>
    <property type="evidence" value="ECO:0007669"/>
    <property type="project" value="InterPro"/>
</dbReference>
<comment type="caution">
    <text evidence="4">The sequence shown here is derived from an EMBL/GenBank/DDBJ whole genome shotgun (WGS) entry which is preliminary data.</text>
</comment>
<proteinExistence type="inferred from homology"/>
<dbReference type="GO" id="GO:0006102">
    <property type="term" value="P:isocitrate metabolic process"/>
    <property type="evidence" value="ECO:0007669"/>
    <property type="project" value="TreeGrafter"/>
</dbReference>
<gene>
    <name evidence="4" type="ORF">D9Q81_01020</name>
</gene>